<organism evidence="1 2">
    <name type="scientific">Ramlibacter agri</name>
    <dbReference type="NCBI Taxonomy" id="2728837"/>
    <lineage>
        <taxon>Bacteria</taxon>
        <taxon>Pseudomonadati</taxon>
        <taxon>Pseudomonadota</taxon>
        <taxon>Betaproteobacteria</taxon>
        <taxon>Burkholderiales</taxon>
        <taxon>Comamonadaceae</taxon>
        <taxon>Ramlibacter</taxon>
    </lineage>
</organism>
<name>A0A848GY46_9BURK</name>
<dbReference type="Proteomes" id="UP000541185">
    <property type="component" value="Unassembled WGS sequence"/>
</dbReference>
<dbReference type="AlphaFoldDB" id="A0A848GY46"/>
<comment type="caution">
    <text evidence="1">The sequence shown here is derived from an EMBL/GenBank/DDBJ whole genome shotgun (WGS) entry which is preliminary data.</text>
</comment>
<evidence type="ECO:0000313" key="1">
    <source>
        <dbReference type="EMBL" id="NML42331.1"/>
    </source>
</evidence>
<sequence>MTRKKPAPSTGTITLYRAVEEPERASIMATGKFSWGPLPTFMKQFGRDLEEVRAFAAANSDCTAIVEVVVASHAARGAHFSTNIDAHIFRSGVYTFNQLDILNGAIQSLRWY</sequence>
<proteinExistence type="predicted"/>
<gene>
    <name evidence="1" type="ORF">HHL11_01125</name>
</gene>
<protein>
    <submittedName>
        <fullName evidence="1">Uncharacterized protein</fullName>
    </submittedName>
</protein>
<evidence type="ECO:0000313" key="2">
    <source>
        <dbReference type="Proteomes" id="UP000541185"/>
    </source>
</evidence>
<accession>A0A848GY46</accession>
<dbReference type="RefSeq" id="WP_169416546.1">
    <property type="nucleotide sequence ID" value="NZ_JABBFX010000001.1"/>
</dbReference>
<keyword evidence="2" id="KW-1185">Reference proteome</keyword>
<dbReference type="EMBL" id="JABBFX010000001">
    <property type="protein sequence ID" value="NML42331.1"/>
    <property type="molecule type" value="Genomic_DNA"/>
</dbReference>
<reference evidence="1 2" key="1">
    <citation type="submission" date="2020-04" db="EMBL/GenBank/DDBJ databases">
        <title>Ramlibacter sp. G-1-2-2 isolated from soil.</title>
        <authorList>
            <person name="Dahal R.H."/>
        </authorList>
    </citation>
    <scope>NUCLEOTIDE SEQUENCE [LARGE SCALE GENOMIC DNA]</scope>
    <source>
        <strain evidence="1 2">G-1-2-2</strain>
    </source>
</reference>